<accession>F4X8D7</accession>
<dbReference type="InParanoid" id="F4X8D7"/>
<proteinExistence type="predicted"/>
<keyword evidence="2" id="KW-1185">Reference proteome</keyword>
<reference evidence="1" key="1">
    <citation type="submission" date="2011-02" db="EMBL/GenBank/DDBJ databases">
        <title>The genome of the leaf-cutting ant Acromyrmex echinatior suggests key adaptations to social evolution and fungus farming.</title>
        <authorList>
            <person name="Nygaard S."/>
            <person name="Zhang G."/>
        </authorList>
    </citation>
    <scope>NUCLEOTIDE SEQUENCE</scope>
</reference>
<dbReference type="EMBL" id="GL888932">
    <property type="protein sequence ID" value="EGI57146.1"/>
    <property type="molecule type" value="Genomic_DNA"/>
</dbReference>
<evidence type="ECO:0000313" key="1">
    <source>
        <dbReference type="EMBL" id="EGI57146.1"/>
    </source>
</evidence>
<protein>
    <submittedName>
        <fullName evidence="1">Uncharacterized protein</fullName>
    </submittedName>
</protein>
<dbReference type="AlphaFoldDB" id="F4X8D7"/>
<gene>
    <name evidence="1" type="ORF">G5I_14616</name>
</gene>
<evidence type="ECO:0000313" key="2">
    <source>
        <dbReference type="Proteomes" id="UP000007755"/>
    </source>
</evidence>
<dbReference type="Proteomes" id="UP000007755">
    <property type="component" value="Unassembled WGS sequence"/>
</dbReference>
<name>F4X8D7_ACREC</name>
<sequence length="351" mass="38981">MDDRKGATTLVALTHIKEKRCFIGAIKHGVAAYGRGSRSRKGTITDQTEWSQGNDIVGPGRHDQEAHYAPKWVKTWKSTTVVLVKVIFRADDLVDLLYFREILPSRLRRRYSGPSAECAGHMVGHRAFLYFYASAMSIHFLIPSRGSGAFRFTDTPIGIPFLFTACRRATKSTALARCVRSSRDNKSRCSGSTMSRNSLRALLLSSFSLFLQESDVGGVVHFADLPAPPAEFDVRDNIEAKGDLPSPEWILHLGPSPETAGGRFRKHGRTDKILGLHPLASQLFVEPKRPATQTFAQTVQAAIFFPPGNYGRSSVTLDGSGWRDPRLPRWKFSRKKMTASRLSMSDKGGVR</sequence>
<organism evidence="2">
    <name type="scientific">Acromyrmex echinatior</name>
    <name type="common">Panamanian leafcutter ant</name>
    <name type="synonym">Acromyrmex octospinosus echinatior</name>
    <dbReference type="NCBI Taxonomy" id="103372"/>
    <lineage>
        <taxon>Eukaryota</taxon>
        <taxon>Metazoa</taxon>
        <taxon>Ecdysozoa</taxon>
        <taxon>Arthropoda</taxon>
        <taxon>Hexapoda</taxon>
        <taxon>Insecta</taxon>
        <taxon>Pterygota</taxon>
        <taxon>Neoptera</taxon>
        <taxon>Endopterygota</taxon>
        <taxon>Hymenoptera</taxon>
        <taxon>Apocrita</taxon>
        <taxon>Aculeata</taxon>
        <taxon>Formicoidea</taxon>
        <taxon>Formicidae</taxon>
        <taxon>Myrmicinae</taxon>
        <taxon>Acromyrmex</taxon>
    </lineage>
</organism>